<protein>
    <submittedName>
        <fullName evidence="2">Uncharacterized protein</fullName>
    </submittedName>
</protein>
<organism evidence="2 3">
    <name type="scientific">Candidatus Collierbacteria bacterium GW2011_GWA2_46_26</name>
    <dbReference type="NCBI Taxonomy" id="1618381"/>
    <lineage>
        <taxon>Bacteria</taxon>
        <taxon>Candidatus Collieribacteriota</taxon>
    </lineage>
</organism>
<feature type="transmembrane region" description="Helical" evidence="1">
    <location>
        <begin position="30"/>
        <end position="49"/>
    </location>
</feature>
<keyword evidence="1" id="KW-0812">Transmembrane</keyword>
<gene>
    <name evidence="2" type="ORF">UX47_C0004G0060</name>
</gene>
<dbReference type="EMBL" id="LCMI01000004">
    <property type="protein sequence ID" value="KKU33415.1"/>
    <property type="molecule type" value="Genomic_DNA"/>
</dbReference>
<evidence type="ECO:0000256" key="1">
    <source>
        <dbReference type="SAM" id="Phobius"/>
    </source>
</evidence>
<name>A0A0G1SJA8_9BACT</name>
<dbReference type="Proteomes" id="UP000034794">
    <property type="component" value="Unassembled WGS sequence"/>
</dbReference>
<comment type="caution">
    <text evidence="2">The sequence shown here is derived from an EMBL/GenBank/DDBJ whole genome shotgun (WGS) entry which is preliminary data.</text>
</comment>
<reference evidence="2 3" key="1">
    <citation type="journal article" date="2015" name="Nature">
        <title>rRNA introns, odd ribosomes, and small enigmatic genomes across a large radiation of phyla.</title>
        <authorList>
            <person name="Brown C.T."/>
            <person name="Hug L.A."/>
            <person name="Thomas B.C."/>
            <person name="Sharon I."/>
            <person name="Castelle C.J."/>
            <person name="Singh A."/>
            <person name="Wilkins M.J."/>
            <person name="Williams K.H."/>
            <person name="Banfield J.F."/>
        </authorList>
    </citation>
    <scope>NUCLEOTIDE SEQUENCE [LARGE SCALE GENOMIC DNA]</scope>
</reference>
<keyword evidence="1" id="KW-0472">Membrane</keyword>
<accession>A0A0G1SJA8</accession>
<evidence type="ECO:0000313" key="3">
    <source>
        <dbReference type="Proteomes" id="UP000034794"/>
    </source>
</evidence>
<sequence>MLKKTLLIVALVLIALMGYSLFATSSFGAIIMVVIFAFIAFVIYNEFVTREASQEEQERYWEIVQSMTDVGISRKTAINNLNELVRKGYSLPKILEEVDKSIAATQQKSKREFFRRSPR</sequence>
<proteinExistence type="predicted"/>
<keyword evidence="1" id="KW-1133">Transmembrane helix</keyword>
<evidence type="ECO:0000313" key="2">
    <source>
        <dbReference type="EMBL" id="KKU33415.1"/>
    </source>
</evidence>
<dbReference type="AlphaFoldDB" id="A0A0G1SJA8"/>